<feature type="signal peptide" evidence="1">
    <location>
        <begin position="1"/>
        <end position="27"/>
    </location>
</feature>
<name>A0A8J3LC15_9ACTN</name>
<feature type="chain" id="PRO_5038502681" evidence="1">
    <location>
        <begin position="28"/>
        <end position="448"/>
    </location>
</feature>
<dbReference type="Proteomes" id="UP000660339">
    <property type="component" value="Unassembled WGS sequence"/>
</dbReference>
<comment type="caution">
    <text evidence="2">The sequence shown here is derived from an EMBL/GenBank/DDBJ whole genome shotgun (WGS) entry which is preliminary data.</text>
</comment>
<dbReference type="RefSeq" id="WP_166385944.1">
    <property type="nucleotide sequence ID" value="NZ_BAAATT010000031.1"/>
</dbReference>
<keyword evidence="3" id="KW-1185">Reference proteome</keyword>
<reference evidence="2" key="1">
    <citation type="submission" date="2021-01" db="EMBL/GenBank/DDBJ databases">
        <title>Whole genome shotgun sequence of Catellatospora methionotrophica NBRC 14553.</title>
        <authorList>
            <person name="Komaki H."/>
            <person name="Tamura T."/>
        </authorList>
    </citation>
    <scope>NUCLEOTIDE SEQUENCE</scope>
    <source>
        <strain evidence="2">NBRC 14553</strain>
    </source>
</reference>
<accession>A0A8J3LC15</accession>
<dbReference type="AlphaFoldDB" id="A0A8J3LC15"/>
<evidence type="ECO:0000256" key="1">
    <source>
        <dbReference type="SAM" id="SignalP"/>
    </source>
</evidence>
<organism evidence="2 3">
    <name type="scientific">Catellatospora methionotrophica</name>
    <dbReference type="NCBI Taxonomy" id="121620"/>
    <lineage>
        <taxon>Bacteria</taxon>
        <taxon>Bacillati</taxon>
        <taxon>Actinomycetota</taxon>
        <taxon>Actinomycetes</taxon>
        <taxon>Micromonosporales</taxon>
        <taxon>Micromonosporaceae</taxon>
        <taxon>Catellatospora</taxon>
    </lineage>
</organism>
<gene>
    <name evidence="2" type="ORF">Cme02nite_64900</name>
</gene>
<sequence length="448" mass="46087">MRSKLVLSALTSASLLLSAIGAAPAAADPGTSYTFTKIFDTPYLQNQQGLAWADGSLYVSFDMGSDQGRIVQYSTTGTEIKRSGLLALGHAAEISFRQADGNFYVATGGGSNPTYVNVVDMRPATPVIKKTYNFTALGNNGMVGIDNKNDRMVVFAGPSGGPYTIAFANFSGTVTSSFTLPNLGTPQGIEVAGDQVLYYTSGPNYAYNTITVFSATGTNLYSINVPVTNEGEGLAINTQSNQLYLGFHNPRRVYSMSPVLTAPLGVNVIANPNAESGTAGPGHPTTVAIPSWTVAGGMSTIGYAVGGGYPTAASPGPAARGATFFSGGTAASATLTQTANIATLATDVDAADINYSLAGYLGGYLTQTDNAKVVVTFKNSGGTSLGTAQIGPVSPADRANVTGLLQRTTTGTVPVGTRTITVVVTSTRDSGTNNDGYFDNLSLVLTKP</sequence>
<proteinExistence type="predicted"/>
<dbReference type="EMBL" id="BONJ01000037">
    <property type="protein sequence ID" value="GIG18158.1"/>
    <property type="molecule type" value="Genomic_DNA"/>
</dbReference>
<evidence type="ECO:0000313" key="3">
    <source>
        <dbReference type="Proteomes" id="UP000660339"/>
    </source>
</evidence>
<protein>
    <submittedName>
        <fullName evidence="2">Uncharacterized protein</fullName>
    </submittedName>
</protein>
<evidence type="ECO:0000313" key="2">
    <source>
        <dbReference type="EMBL" id="GIG18158.1"/>
    </source>
</evidence>
<keyword evidence="1" id="KW-0732">Signal</keyword>
<dbReference type="SUPFAM" id="SSF63829">
    <property type="entry name" value="Calcium-dependent phosphotriesterase"/>
    <property type="match status" value="1"/>
</dbReference>